<name>A0A9P7GSU8_9AGAR</name>
<accession>A0A9P7GSU8</accession>
<protein>
    <recommendedName>
        <fullName evidence="3">F-box domain-containing protein</fullName>
    </recommendedName>
</protein>
<organism evidence="1 2">
    <name type="scientific">Sphagnurus paluster</name>
    <dbReference type="NCBI Taxonomy" id="117069"/>
    <lineage>
        <taxon>Eukaryota</taxon>
        <taxon>Fungi</taxon>
        <taxon>Dikarya</taxon>
        <taxon>Basidiomycota</taxon>
        <taxon>Agaricomycotina</taxon>
        <taxon>Agaricomycetes</taxon>
        <taxon>Agaricomycetidae</taxon>
        <taxon>Agaricales</taxon>
        <taxon>Tricholomatineae</taxon>
        <taxon>Lyophyllaceae</taxon>
        <taxon>Sphagnurus</taxon>
    </lineage>
</organism>
<evidence type="ECO:0008006" key="3">
    <source>
        <dbReference type="Google" id="ProtNLM"/>
    </source>
</evidence>
<comment type="caution">
    <text evidence="1">The sequence shown here is derived from an EMBL/GenBank/DDBJ whole genome shotgun (WGS) entry which is preliminary data.</text>
</comment>
<proteinExistence type="predicted"/>
<evidence type="ECO:0000313" key="2">
    <source>
        <dbReference type="Proteomes" id="UP000717328"/>
    </source>
</evidence>
<keyword evidence="2" id="KW-1185">Reference proteome</keyword>
<reference evidence="1" key="2">
    <citation type="submission" date="2021-10" db="EMBL/GenBank/DDBJ databases">
        <title>Phylogenomics reveals ancestral predisposition of the termite-cultivated fungus Termitomyces towards a domesticated lifestyle.</title>
        <authorList>
            <person name="Auxier B."/>
            <person name="Grum-Grzhimaylo A."/>
            <person name="Cardenas M.E."/>
            <person name="Lodge J.D."/>
            <person name="Laessoe T."/>
            <person name="Pedersen O."/>
            <person name="Smith M.E."/>
            <person name="Kuyper T.W."/>
            <person name="Franco-Molano E.A."/>
            <person name="Baroni T.J."/>
            <person name="Aanen D.K."/>
        </authorList>
    </citation>
    <scope>NUCLEOTIDE SEQUENCE</scope>
    <source>
        <strain evidence="1">D49</strain>
    </source>
</reference>
<dbReference type="AlphaFoldDB" id="A0A9P7GSU8"/>
<evidence type="ECO:0000313" key="1">
    <source>
        <dbReference type="EMBL" id="KAG5652840.1"/>
    </source>
</evidence>
<dbReference type="Proteomes" id="UP000717328">
    <property type="component" value="Unassembled WGS sequence"/>
</dbReference>
<dbReference type="OrthoDB" id="3259136at2759"/>
<gene>
    <name evidence="1" type="ORF">H0H81_003402</name>
</gene>
<dbReference type="EMBL" id="JABCKI010000093">
    <property type="protein sequence ID" value="KAG5652840.1"/>
    <property type="molecule type" value="Genomic_DNA"/>
</dbReference>
<sequence length="324" mass="36687">MATLTLTELRPRRISRSFSLQLSTATSPFLSLPIDLVLAIFQYTTSIGYTLNSLALVSKSFSKIADSVIYRAVILDSIDVVRLFHRTVKSKTRAFLTEHVRKFTVTRWHEKYTQIDINTSRTQIREILAACPGIRVLSSPSFHWPVDLSATQFSVGSCLTEINIQSFDPAPRAPQRPAVKFSERLTHLRICEPSDMWCSPTSMLAQFGPLPLLSHLQLARRANSNEANDVMFVNSIRKLLPTLPALKMLVVSIFPAYFSVNLSVQDSTIWKRMCVLREEDERIVVLSGQLKKWKEGGRVDRKGVRSEHLPQADFWIAARSAQIV</sequence>
<reference evidence="1" key="1">
    <citation type="submission" date="2021-02" db="EMBL/GenBank/DDBJ databases">
        <authorList>
            <person name="Nieuwenhuis M."/>
            <person name="Van De Peppel L.J.J."/>
        </authorList>
    </citation>
    <scope>NUCLEOTIDE SEQUENCE</scope>
    <source>
        <strain evidence="1">D49</strain>
    </source>
</reference>